<protein>
    <submittedName>
        <fullName evidence="1">Uncharacterized protein</fullName>
    </submittedName>
</protein>
<sequence>MLSTNDPHYGAMLIEQARLHLGTVMAGQDSEPFFMAMLKIVEANVYLEYLTLRNKEVKLKGIKDFLQSVYYGLGIKDLGDFTANVVKSSLKEKSKNRYAHQFIEWLKTQDPAFQFPQEYFEYRRIVKAIWYDRKMPPKTKTLSYKWARFIYNTSPTLLNEIGWDRKYKTVQACYYGERFEEKQQILKPIKTYQNPTDFQVSQLAESLFQRLGRGKSRKLASELMCRAGLDEDENG</sequence>
<name>A0A6J5MSN8_9CAUD</name>
<evidence type="ECO:0000313" key="1">
    <source>
        <dbReference type="EMBL" id="CAB4147950.1"/>
    </source>
</evidence>
<gene>
    <name evidence="1" type="ORF">UFOVP431_60</name>
</gene>
<proteinExistence type="predicted"/>
<accession>A0A6J5MSN8</accession>
<reference evidence="1" key="1">
    <citation type="submission" date="2020-04" db="EMBL/GenBank/DDBJ databases">
        <authorList>
            <person name="Chiriac C."/>
            <person name="Salcher M."/>
            <person name="Ghai R."/>
            <person name="Kavagutti S V."/>
        </authorList>
    </citation>
    <scope>NUCLEOTIDE SEQUENCE</scope>
</reference>
<organism evidence="1">
    <name type="scientific">uncultured Caudovirales phage</name>
    <dbReference type="NCBI Taxonomy" id="2100421"/>
    <lineage>
        <taxon>Viruses</taxon>
        <taxon>Duplodnaviria</taxon>
        <taxon>Heunggongvirae</taxon>
        <taxon>Uroviricota</taxon>
        <taxon>Caudoviricetes</taxon>
        <taxon>Peduoviridae</taxon>
        <taxon>Maltschvirus</taxon>
        <taxon>Maltschvirus maltsch</taxon>
    </lineage>
</organism>
<dbReference type="EMBL" id="LR796483">
    <property type="protein sequence ID" value="CAB4147950.1"/>
    <property type="molecule type" value="Genomic_DNA"/>
</dbReference>